<dbReference type="Pfam" id="PF07369">
    <property type="entry name" value="DUF1488"/>
    <property type="match status" value="1"/>
</dbReference>
<dbReference type="SUPFAM" id="SSF160272">
    <property type="entry name" value="Shew3726-like"/>
    <property type="match status" value="1"/>
</dbReference>
<dbReference type="InterPro" id="IPR009962">
    <property type="entry name" value="DUF1488"/>
</dbReference>
<organism evidence="1 2">
    <name type="scientific">Vibrio coralliirubri</name>
    <dbReference type="NCBI Taxonomy" id="1516159"/>
    <lineage>
        <taxon>Bacteria</taxon>
        <taxon>Pseudomonadati</taxon>
        <taxon>Pseudomonadota</taxon>
        <taxon>Gammaproteobacteria</taxon>
        <taxon>Vibrionales</taxon>
        <taxon>Vibrionaceae</taxon>
        <taxon>Vibrio</taxon>
    </lineage>
</organism>
<protein>
    <submittedName>
        <fullName evidence="1">Uncharacterized protein</fullName>
    </submittedName>
</protein>
<keyword evidence="2" id="KW-1185">Reference proteome</keyword>
<comment type="caution">
    <text evidence="1">The sequence shown here is derived from an EMBL/GenBank/DDBJ whole genome shotgun (WGS) entry which is preliminary data.</text>
</comment>
<dbReference type="EMBL" id="CCKJ01000024">
    <property type="protein sequence ID" value="CDT53162.1"/>
    <property type="molecule type" value="Genomic_DNA"/>
</dbReference>
<evidence type="ECO:0000313" key="1">
    <source>
        <dbReference type="EMBL" id="CDT53162.1"/>
    </source>
</evidence>
<dbReference type="AlphaFoldDB" id="A0AA87BYQ2"/>
<name>A0AA87BYQ2_9VIBR</name>
<evidence type="ECO:0000313" key="2">
    <source>
        <dbReference type="Proteomes" id="UP000041625"/>
    </source>
</evidence>
<sequence length="89" mass="10185">MNQSILFPDIQDWDEESRTITFPAQQSGALIECAMSIEELSRMAGKDIEEGDQALAIFSELRFDIEELAEELIEEEEYDSSNRIQIKAL</sequence>
<dbReference type="Proteomes" id="UP000041625">
    <property type="component" value="Unassembled WGS sequence"/>
</dbReference>
<dbReference type="RefSeq" id="WP_050649828.1">
    <property type="nucleotide sequence ID" value="NZ_LK933860.1"/>
</dbReference>
<dbReference type="Gene3D" id="3.30.160.140">
    <property type="entry name" value="Shew3726-like"/>
    <property type="match status" value="1"/>
</dbReference>
<accession>A0AA87BYQ2</accession>
<proteinExistence type="predicted"/>
<reference evidence="1 2" key="1">
    <citation type="submission" date="2014-06" db="EMBL/GenBank/DDBJ databases">
        <authorList>
            <person name="Le Roux F."/>
        </authorList>
    </citation>
    <scope>NUCLEOTIDE SEQUENCE [LARGE SCALE GENOMIC DNA]</scope>
    <source>
        <strain evidence="1 2">J2-31</strain>
    </source>
</reference>
<gene>
    <name evidence="1" type="ORF">VCR31J2_120078</name>
</gene>
<dbReference type="InterPro" id="IPR036692">
    <property type="entry name" value="Shew3726-like_sf"/>
</dbReference>